<dbReference type="EMBL" id="RCML01000362">
    <property type="protein sequence ID" value="KAG2979461.1"/>
    <property type="molecule type" value="Genomic_DNA"/>
</dbReference>
<protein>
    <submittedName>
        <fullName evidence="4">Uncharacterized protein</fullName>
    </submittedName>
</protein>
<proteinExistence type="predicted"/>
<dbReference type="EMBL" id="RCMV01000385">
    <property type="protein sequence ID" value="KAG3218056.1"/>
    <property type="molecule type" value="Genomic_DNA"/>
</dbReference>
<evidence type="ECO:0000313" key="4">
    <source>
        <dbReference type="EMBL" id="KAG2979461.1"/>
    </source>
</evidence>
<dbReference type="EMBL" id="RCMI01000342">
    <property type="protein sequence ID" value="KAG2916239.1"/>
    <property type="molecule type" value="Genomic_DNA"/>
</dbReference>
<dbReference type="EMBL" id="RCMK01000337">
    <property type="protein sequence ID" value="KAG2935733.1"/>
    <property type="molecule type" value="Genomic_DNA"/>
</dbReference>
<name>A0A8T1G246_9STRA</name>
<dbReference type="Proteomes" id="UP000736787">
    <property type="component" value="Unassembled WGS sequence"/>
</dbReference>
<dbReference type="EMBL" id="RCMG01000365">
    <property type="protein sequence ID" value="KAG2855682.1"/>
    <property type="molecule type" value="Genomic_DNA"/>
</dbReference>
<gene>
    <name evidence="1" type="ORF">PC113_g12236</name>
    <name evidence="2" type="ORF">PC115_g11116</name>
    <name evidence="3" type="ORF">PC117_g12342</name>
    <name evidence="4" type="ORF">PC118_g11757</name>
    <name evidence="5" type="ORF">PC129_g11119</name>
</gene>
<evidence type="ECO:0000313" key="5">
    <source>
        <dbReference type="EMBL" id="KAG3218056.1"/>
    </source>
</evidence>
<accession>A0A8T1G246</accession>
<evidence type="ECO:0000313" key="1">
    <source>
        <dbReference type="EMBL" id="KAG2855682.1"/>
    </source>
</evidence>
<evidence type="ECO:0000313" key="6">
    <source>
        <dbReference type="Proteomes" id="UP000697107"/>
    </source>
</evidence>
<dbReference type="Proteomes" id="UP000697107">
    <property type="component" value="Unassembled WGS sequence"/>
</dbReference>
<sequence length="41" mass="4509">MQICAQGMTALVTRARNHVGCATDLLAALWKMGLCFRERDG</sequence>
<evidence type="ECO:0000313" key="2">
    <source>
        <dbReference type="EMBL" id="KAG2916239.1"/>
    </source>
</evidence>
<dbReference type="Proteomes" id="UP000760860">
    <property type="component" value="Unassembled WGS sequence"/>
</dbReference>
<dbReference type="Proteomes" id="UP000774804">
    <property type="component" value="Unassembled WGS sequence"/>
</dbReference>
<comment type="caution">
    <text evidence="4">The sequence shown here is derived from an EMBL/GenBank/DDBJ whole genome shotgun (WGS) entry which is preliminary data.</text>
</comment>
<evidence type="ECO:0000313" key="3">
    <source>
        <dbReference type="EMBL" id="KAG2935733.1"/>
    </source>
</evidence>
<organism evidence="4 6">
    <name type="scientific">Phytophthora cactorum</name>
    <dbReference type="NCBI Taxonomy" id="29920"/>
    <lineage>
        <taxon>Eukaryota</taxon>
        <taxon>Sar</taxon>
        <taxon>Stramenopiles</taxon>
        <taxon>Oomycota</taxon>
        <taxon>Peronosporomycetes</taxon>
        <taxon>Peronosporales</taxon>
        <taxon>Peronosporaceae</taxon>
        <taxon>Phytophthora</taxon>
    </lineage>
</organism>
<dbReference type="Proteomes" id="UP000735874">
    <property type="component" value="Unassembled WGS sequence"/>
</dbReference>
<dbReference type="AlphaFoldDB" id="A0A8T1G246"/>
<reference evidence="4" key="1">
    <citation type="submission" date="2018-10" db="EMBL/GenBank/DDBJ databases">
        <title>Effector identification in a new, highly contiguous assembly of the strawberry crown rot pathogen Phytophthora cactorum.</title>
        <authorList>
            <person name="Armitage A.D."/>
            <person name="Nellist C.F."/>
            <person name="Bates H."/>
            <person name="Vickerstaff R.J."/>
            <person name="Harrison R.J."/>
        </authorList>
    </citation>
    <scope>NUCLEOTIDE SEQUENCE</scope>
    <source>
        <strain evidence="1">15-7</strain>
        <strain evidence="2">4032</strain>
        <strain evidence="3">4040</strain>
        <strain evidence="4">P415</strain>
        <strain evidence="5">P421</strain>
    </source>
</reference>